<dbReference type="FunCoup" id="T1FGJ5">
    <property type="interactions" value="36"/>
</dbReference>
<dbReference type="SUPFAM" id="SSF55797">
    <property type="entry name" value="PR-1-like"/>
    <property type="match status" value="1"/>
</dbReference>
<dbReference type="HOGENOM" id="CLU_994915_0_0_1"/>
<evidence type="ECO:0000313" key="5">
    <source>
        <dbReference type="Proteomes" id="UP000015101"/>
    </source>
</evidence>
<dbReference type="AlphaFoldDB" id="T1FGJ5"/>
<name>T1FGJ5_HELRO</name>
<reference evidence="5" key="1">
    <citation type="submission" date="2012-12" db="EMBL/GenBank/DDBJ databases">
        <authorList>
            <person name="Hellsten U."/>
            <person name="Grimwood J."/>
            <person name="Chapman J.A."/>
            <person name="Shapiro H."/>
            <person name="Aerts A."/>
            <person name="Otillar R.P."/>
            <person name="Terry A.Y."/>
            <person name="Boore J.L."/>
            <person name="Simakov O."/>
            <person name="Marletaz F."/>
            <person name="Cho S.-J."/>
            <person name="Edsinger-Gonzales E."/>
            <person name="Havlak P."/>
            <person name="Kuo D.-H."/>
            <person name="Larsson T."/>
            <person name="Lv J."/>
            <person name="Arendt D."/>
            <person name="Savage R."/>
            <person name="Osoegawa K."/>
            <person name="de Jong P."/>
            <person name="Lindberg D.R."/>
            <person name="Seaver E.C."/>
            <person name="Weisblat D.A."/>
            <person name="Putnam N.H."/>
            <person name="Grigoriev I.V."/>
            <person name="Rokhsar D.S."/>
        </authorList>
    </citation>
    <scope>NUCLEOTIDE SEQUENCE</scope>
</reference>
<accession>T1FGJ5</accession>
<dbReference type="InParanoid" id="T1FGJ5"/>
<dbReference type="InterPro" id="IPR014044">
    <property type="entry name" value="CAP_dom"/>
</dbReference>
<dbReference type="SMART" id="SM00198">
    <property type="entry name" value="SCP"/>
    <property type="match status" value="1"/>
</dbReference>
<dbReference type="KEGG" id="hro:HELRODRAFT_181023"/>
<reference evidence="3 5" key="2">
    <citation type="journal article" date="2013" name="Nature">
        <title>Insights into bilaterian evolution from three spiralian genomes.</title>
        <authorList>
            <person name="Simakov O."/>
            <person name="Marletaz F."/>
            <person name="Cho S.J."/>
            <person name="Edsinger-Gonzales E."/>
            <person name="Havlak P."/>
            <person name="Hellsten U."/>
            <person name="Kuo D.H."/>
            <person name="Larsson T."/>
            <person name="Lv J."/>
            <person name="Arendt D."/>
            <person name="Savage R."/>
            <person name="Osoegawa K."/>
            <person name="de Jong P."/>
            <person name="Grimwood J."/>
            <person name="Chapman J.A."/>
            <person name="Shapiro H."/>
            <person name="Aerts A."/>
            <person name="Otillar R.P."/>
            <person name="Terry A.Y."/>
            <person name="Boore J.L."/>
            <person name="Grigoriev I.V."/>
            <person name="Lindberg D.R."/>
            <person name="Seaver E.C."/>
            <person name="Weisblat D.A."/>
            <person name="Putnam N.H."/>
            <person name="Rokhsar D.S."/>
        </authorList>
    </citation>
    <scope>NUCLEOTIDE SEQUENCE</scope>
</reference>
<dbReference type="eggNOG" id="KOG3017">
    <property type="taxonomic scope" value="Eukaryota"/>
</dbReference>
<proteinExistence type="predicted"/>
<dbReference type="GeneID" id="20207944"/>
<evidence type="ECO:0000259" key="2">
    <source>
        <dbReference type="SMART" id="SM00198"/>
    </source>
</evidence>
<keyword evidence="5" id="KW-1185">Reference proteome</keyword>
<feature type="domain" description="SCP" evidence="2">
    <location>
        <begin position="58"/>
        <end position="189"/>
    </location>
</feature>
<dbReference type="Proteomes" id="UP000015101">
    <property type="component" value="Unassembled WGS sequence"/>
</dbReference>
<dbReference type="InterPro" id="IPR035940">
    <property type="entry name" value="CAP_sf"/>
</dbReference>
<evidence type="ECO:0000256" key="1">
    <source>
        <dbReference type="SAM" id="Phobius"/>
    </source>
</evidence>
<keyword evidence="1" id="KW-1133">Transmembrane helix</keyword>
<evidence type="ECO:0000313" key="4">
    <source>
        <dbReference type="EnsemblMetazoa" id="HelroP181023"/>
    </source>
</evidence>
<dbReference type="OrthoDB" id="43654at2759"/>
<dbReference type="Pfam" id="PF00188">
    <property type="entry name" value="CAP"/>
    <property type="match status" value="1"/>
</dbReference>
<dbReference type="CDD" id="cd05380">
    <property type="entry name" value="CAP_euk"/>
    <property type="match status" value="1"/>
</dbReference>
<dbReference type="Gene3D" id="3.40.33.10">
    <property type="entry name" value="CAP"/>
    <property type="match status" value="1"/>
</dbReference>
<dbReference type="EMBL" id="AMQM01007444">
    <property type="status" value="NOT_ANNOTATED_CDS"/>
    <property type="molecule type" value="Genomic_DNA"/>
</dbReference>
<gene>
    <name evidence="4" type="primary">20207944</name>
    <name evidence="3" type="ORF">HELRODRAFT_181023</name>
</gene>
<reference evidence="4" key="3">
    <citation type="submission" date="2015-06" db="UniProtKB">
        <authorList>
            <consortium name="EnsemblMetazoa"/>
        </authorList>
    </citation>
    <scope>IDENTIFICATION</scope>
</reference>
<dbReference type="STRING" id="6412.T1FGJ5"/>
<dbReference type="EnsemblMetazoa" id="HelroT181023">
    <property type="protein sequence ID" value="HelroP181023"/>
    <property type="gene ID" value="HelroG181023"/>
</dbReference>
<dbReference type="EMBL" id="KB097620">
    <property type="protein sequence ID" value="ESN93279.1"/>
    <property type="molecule type" value="Genomic_DNA"/>
</dbReference>
<feature type="transmembrane region" description="Helical" evidence="1">
    <location>
        <begin position="12"/>
        <end position="36"/>
    </location>
</feature>
<evidence type="ECO:0000313" key="3">
    <source>
        <dbReference type="EMBL" id="ESN93279.1"/>
    </source>
</evidence>
<dbReference type="CTD" id="20207944"/>
<dbReference type="PANTHER" id="PTHR10334">
    <property type="entry name" value="CYSTEINE-RICH SECRETORY PROTEIN-RELATED"/>
    <property type="match status" value="1"/>
</dbReference>
<keyword evidence="1" id="KW-0472">Membrane</keyword>
<dbReference type="InterPro" id="IPR001283">
    <property type="entry name" value="CRISP-related"/>
</dbReference>
<keyword evidence="1" id="KW-0812">Transmembrane</keyword>
<dbReference type="GO" id="GO:0005615">
    <property type="term" value="C:extracellular space"/>
    <property type="evidence" value="ECO:0000318"/>
    <property type="project" value="GO_Central"/>
</dbReference>
<protein>
    <recommendedName>
        <fullName evidence="2">SCP domain-containing protein</fullName>
    </recommendedName>
</protein>
<dbReference type="RefSeq" id="XP_009028560.1">
    <property type="nucleotide sequence ID" value="XM_009030312.1"/>
</dbReference>
<organism evidence="4 5">
    <name type="scientific">Helobdella robusta</name>
    <name type="common">Californian leech</name>
    <dbReference type="NCBI Taxonomy" id="6412"/>
    <lineage>
        <taxon>Eukaryota</taxon>
        <taxon>Metazoa</taxon>
        <taxon>Spiralia</taxon>
        <taxon>Lophotrochozoa</taxon>
        <taxon>Annelida</taxon>
        <taxon>Clitellata</taxon>
        <taxon>Hirudinea</taxon>
        <taxon>Rhynchobdellida</taxon>
        <taxon>Glossiphoniidae</taxon>
        <taxon>Helobdella</taxon>
    </lineage>
</organism>
<sequence>MNLNHFHCLKINAHLVVFIILFLYFCFGCAGSLDISREVHRQMRWRRKTGDKNALSNEERKLFLKLHNDFRSKVQPTASYMRRMYYSSELERNAQWLANQCVFAHMFPPSIESGKYPQQGQNIIFEPAQNNASIAWVVTTLHNEVHNYDITQNNCKPNEICGHYTQASRHCNLDIFYILKMTRPERYEIKKTPTSGNFNSQRPYTVGPSCSKCPLMASDCKDNLCGYEKPSCDQIEKDCEVKDNDDCLCDENHKAYDAATYLPNFGGHYVSFILITAINY</sequence>